<organism evidence="1 2">
    <name type="scientific">Pleurodeles waltl</name>
    <name type="common">Iberian ribbed newt</name>
    <dbReference type="NCBI Taxonomy" id="8319"/>
    <lineage>
        <taxon>Eukaryota</taxon>
        <taxon>Metazoa</taxon>
        <taxon>Chordata</taxon>
        <taxon>Craniata</taxon>
        <taxon>Vertebrata</taxon>
        <taxon>Euteleostomi</taxon>
        <taxon>Amphibia</taxon>
        <taxon>Batrachia</taxon>
        <taxon>Caudata</taxon>
        <taxon>Salamandroidea</taxon>
        <taxon>Salamandridae</taxon>
        <taxon>Pleurodelinae</taxon>
        <taxon>Pleurodeles</taxon>
    </lineage>
</organism>
<proteinExistence type="predicted"/>
<dbReference type="Proteomes" id="UP001066276">
    <property type="component" value="Chromosome 5"/>
</dbReference>
<accession>A0AAV7RM18</accession>
<evidence type="ECO:0000313" key="2">
    <source>
        <dbReference type="Proteomes" id="UP001066276"/>
    </source>
</evidence>
<gene>
    <name evidence="1" type="ORF">NDU88_004702</name>
</gene>
<comment type="caution">
    <text evidence="1">The sequence shown here is derived from an EMBL/GenBank/DDBJ whole genome shotgun (WGS) entry which is preliminary data.</text>
</comment>
<evidence type="ECO:0000313" key="1">
    <source>
        <dbReference type="EMBL" id="KAJ1151923.1"/>
    </source>
</evidence>
<keyword evidence="2" id="KW-1185">Reference proteome</keyword>
<dbReference type="AlphaFoldDB" id="A0AAV7RM18"/>
<reference evidence="1" key="1">
    <citation type="journal article" date="2022" name="bioRxiv">
        <title>Sequencing and chromosome-scale assembly of the giantPleurodeles waltlgenome.</title>
        <authorList>
            <person name="Brown T."/>
            <person name="Elewa A."/>
            <person name="Iarovenko S."/>
            <person name="Subramanian E."/>
            <person name="Araus A.J."/>
            <person name="Petzold A."/>
            <person name="Susuki M."/>
            <person name="Suzuki K.-i.T."/>
            <person name="Hayashi T."/>
            <person name="Toyoda A."/>
            <person name="Oliveira C."/>
            <person name="Osipova E."/>
            <person name="Leigh N.D."/>
            <person name="Simon A."/>
            <person name="Yun M.H."/>
        </authorList>
    </citation>
    <scope>NUCLEOTIDE SEQUENCE</scope>
    <source>
        <strain evidence="1">20211129_DDA</strain>
        <tissue evidence="1">Liver</tissue>
    </source>
</reference>
<sequence length="77" mass="8739">MLGNTLCDLVVTGWGKPAELCTVEAVEHQGEVKDWVDTLAEAPRRNNSSRKCYKSKSGETIFMPLKEEQVRWTLGWN</sequence>
<protein>
    <submittedName>
        <fullName evidence="1">Uncharacterized protein</fullName>
    </submittedName>
</protein>
<dbReference type="EMBL" id="JANPWB010000009">
    <property type="protein sequence ID" value="KAJ1151923.1"/>
    <property type="molecule type" value="Genomic_DNA"/>
</dbReference>
<name>A0AAV7RM18_PLEWA</name>